<dbReference type="Proteomes" id="UP000030689">
    <property type="component" value="Unassembled WGS sequence"/>
</dbReference>
<gene>
    <name evidence="1" type="ORF">EUTSA_v10000428mg</name>
</gene>
<reference evidence="1 2" key="1">
    <citation type="journal article" date="2013" name="Front. Plant Sci.">
        <title>The Reference Genome of the Halophytic Plant Eutrema salsugineum.</title>
        <authorList>
            <person name="Yang R."/>
            <person name="Jarvis D.E."/>
            <person name="Chen H."/>
            <person name="Beilstein M.A."/>
            <person name="Grimwood J."/>
            <person name="Jenkins J."/>
            <person name="Shu S."/>
            <person name="Prochnik S."/>
            <person name="Xin M."/>
            <person name="Ma C."/>
            <person name="Schmutz J."/>
            <person name="Wing R.A."/>
            <person name="Mitchell-Olds T."/>
            <person name="Schumaker K.S."/>
            <person name="Wang X."/>
        </authorList>
    </citation>
    <scope>NUCLEOTIDE SEQUENCE [LARGE SCALE GENOMIC DNA]</scope>
</reference>
<dbReference type="Gramene" id="ESQ46300">
    <property type="protein sequence ID" value="ESQ46300"/>
    <property type="gene ID" value="EUTSA_v10000428mg"/>
</dbReference>
<protein>
    <submittedName>
        <fullName evidence="1">Uncharacterized protein</fullName>
    </submittedName>
</protein>
<organism evidence="1 2">
    <name type="scientific">Eutrema salsugineum</name>
    <name type="common">Saltwater cress</name>
    <name type="synonym">Sisymbrium salsugineum</name>
    <dbReference type="NCBI Taxonomy" id="72664"/>
    <lineage>
        <taxon>Eukaryota</taxon>
        <taxon>Viridiplantae</taxon>
        <taxon>Streptophyta</taxon>
        <taxon>Embryophyta</taxon>
        <taxon>Tracheophyta</taxon>
        <taxon>Spermatophyta</taxon>
        <taxon>Magnoliopsida</taxon>
        <taxon>eudicotyledons</taxon>
        <taxon>Gunneridae</taxon>
        <taxon>Pentapetalae</taxon>
        <taxon>rosids</taxon>
        <taxon>malvids</taxon>
        <taxon>Brassicales</taxon>
        <taxon>Brassicaceae</taxon>
        <taxon>Eutremeae</taxon>
        <taxon>Eutrema</taxon>
    </lineage>
</organism>
<accession>V4L7F6</accession>
<proteinExistence type="predicted"/>
<name>V4L7F6_EUTSA</name>
<keyword evidence="2" id="KW-1185">Reference proteome</keyword>
<dbReference type="KEGG" id="eus:EUTSA_v10000428mg"/>
<dbReference type="AlphaFoldDB" id="V4L7F6"/>
<evidence type="ECO:0000313" key="2">
    <source>
        <dbReference type="Proteomes" id="UP000030689"/>
    </source>
</evidence>
<dbReference type="EMBL" id="KI517426">
    <property type="protein sequence ID" value="ESQ46300.1"/>
    <property type="molecule type" value="Genomic_DNA"/>
</dbReference>
<sequence length="87" mass="10399">MFVCFPFISFSSKVKDTCKNDFKFLRKRSILDCNLDSLHDKINVSMCNESFCFLFYSMFRFVAYRKYSPISFNDVISVYYFGRNMLA</sequence>
<evidence type="ECO:0000313" key="1">
    <source>
        <dbReference type="EMBL" id="ESQ46300.1"/>
    </source>
</evidence>